<evidence type="ECO:0000313" key="3">
    <source>
        <dbReference type="Proteomes" id="UP000324222"/>
    </source>
</evidence>
<accession>A0A5B7J1I8</accession>
<dbReference type="Proteomes" id="UP000324222">
    <property type="component" value="Unassembled WGS sequence"/>
</dbReference>
<feature type="region of interest" description="Disordered" evidence="1">
    <location>
        <begin position="1"/>
        <end position="21"/>
    </location>
</feature>
<gene>
    <name evidence="2" type="ORF">E2C01_085627</name>
</gene>
<reference evidence="2 3" key="1">
    <citation type="submission" date="2019-05" db="EMBL/GenBank/DDBJ databases">
        <title>Another draft genome of Portunus trituberculatus and its Hox gene families provides insights of decapod evolution.</title>
        <authorList>
            <person name="Jeong J.-H."/>
            <person name="Song I."/>
            <person name="Kim S."/>
            <person name="Choi T."/>
            <person name="Kim D."/>
            <person name="Ryu S."/>
            <person name="Kim W."/>
        </authorList>
    </citation>
    <scope>NUCLEOTIDE SEQUENCE [LARGE SCALE GENOMIC DNA]</scope>
    <source>
        <tissue evidence="2">Muscle</tissue>
    </source>
</reference>
<proteinExistence type="predicted"/>
<dbReference type="AlphaFoldDB" id="A0A5B7J1I8"/>
<comment type="caution">
    <text evidence="2">The sequence shown here is derived from an EMBL/GenBank/DDBJ whole genome shotgun (WGS) entry which is preliminary data.</text>
</comment>
<evidence type="ECO:0000313" key="2">
    <source>
        <dbReference type="EMBL" id="MPC90630.1"/>
    </source>
</evidence>
<keyword evidence="3" id="KW-1185">Reference proteome</keyword>
<dbReference type="EMBL" id="VSRR010085087">
    <property type="protein sequence ID" value="MPC90630.1"/>
    <property type="molecule type" value="Genomic_DNA"/>
</dbReference>
<protein>
    <submittedName>
        <fullName evidence="2">Uncharacterized protein</fullName>
    </submittedName>
</protein>
<sequence length="21" mass="2153">MFQNTGLSAHLGSLPHGADEA</sequence>
<evidence type="ECO:0000256" key="1">
    <source>
        <dbReference type="SAM" id="MobiDB-lite"/>
    </source>
</evidence>
<organism evidence="2 3">
    <name type="scientific">Portunus trituberculatus</name>
    <name type="common">Swimming crab</name>
    <name type="synonym">Neptunus trituberculatus</name>
    <dbReference type="NCBI Taxonomy" id="210409"/>
    <lineage>
        <taxon>Eukaryota</taxon>
        <taxon>Metazoa</taxon>
        <taxon>Ecdysozoa</taxon>
        <taxon>Arthropoda</taxon>
        <taxon>Crustacea</taxon>
        <taxon>Multicrustacea</taxon>
        <taxon>Malacostraca</taxon>
        <taxon>Eumalacostraca</taxon>
        <taxon>Eucarida</taxon>
        <taxon>Decapoda</taxon>
        <taxon>Pleocyemata</taxon>
        <taxon>Brachyura</taxon>
        <taxon>Eubrachyura</taxon>
        <taxon>Portunoidea</taxon>
        <taxon>Portunidae</taxon>
        <taxon>Portuninae</taxon>
        <taxon>Portunus</taxon>
    </lineage>
</organism>
<name>A0A5B7J1I8_PORTR</name>